<protein>
    <submittedName>
        <fullName evidence="1">Uncharacterized protein</fullName>
    </submittedName>
</protein>
<feature type="non-terminal residue" evidence="1">
    <location>
        <position position="1"/>
    </location>
</feature>
<evidence type="ECO:0000313" key="2">
    <source>
        <dbReference type="Proteomes" id="UP000708208"/>
    </source>
</evidence>
<dbReference type="Proteomes" id="UP000708208">
    <property type="component" value="Unassembled WGS sequence"/>
</dbReference>
<gene>
    <name evidence="1" type="ORF">AFUS01_LOCUS33697</name>
</gene>
<reference evidence="1" key="1">
    <citation type="submission" date="2021-06" db="EMBL/GenBank/DDBJ databases">
        <authorList>
            <person name="Hodson N. C."/>
            <person name="Mongue J. A."/>
            <person name="Jaron S. K."/>
        </authorList>
    </citation>
    <scope>NUCLEOTIDE SEQUENCE</scope>
</reference>
<dbReference type="AlphaFoldDB" id="A0A8J2PCD1"/>
<accession>A0A8J2PCD1</accession>
<comment type="caution">
    <text evidence="1">The sequence shown here is derived from an EMBL/GenBank/DDBJ whole genome shotgun (WGS) entry which is preliminary data.</text>
</comment>
<name>A0A8J2PCD1_9HEXA</name>
<proteinExistence type="predicted"/>
<organism evidence="1 2">
    <name type="scientific">Allacma fusca</name>
    <dbReference type="NCBI Taxonomy" id="39272"/>
    <lineage>
        <taxon>Eukaryota</taxon>
        <taxon>Metazoa</taxon>
        <taxon>Ecdysozoa</taxon>
        <taxon>Arthropoda</taxon>
        <taxon>Hexapoda</taxon>
        <taxon>Collembola</taxon>
        <taxon>Symphypleona</taxon>
        <taxon>Sminthuridae</taxon>
        <taxon>Allacma</taxon>
    </lineage>
</organism>
<keyword evidence="2" id="KW-1185">Reference proteome</keyword>
<sequence>ASQNMMEIFEHISPRGQEIHQYSHLDLVRELPQQLVTPIQNIRKPVMKRKAAGFVGDNFYFDVQGHPILIGERDAGGKWVKRQRFASRK</sequence>
<evidence type="ECO:0000313" key="1">
    <source>
        <dbReference type="EMBL" id="CAG7823482.1"/>
    </source>
</evidence>
<dbReference type="EMBL" id="CAJVCH010529655">
    <property type="protein sequence ID" value="CAG7823482.1"/>
    <property type="molecule type" value="Genomic_DNA"/>
</dbReference>